<reference evidence="1" key="3">
    <citation type="submission" date="2023-10" db="EMBL/GenBank/DDBJ databases">
        <authorList>
            <person name="Picardeau M."/>
            <person name="Thibeaux R."/>
        </authorList>
    </citation>
    <scope>NUCLEOTIDE SEQUENCE</scope>
    <source>
        <strain evidence="1">ATI7-C-A5</strain>
    </source>
</reference>
<accession>A0A2N0BDF3</accession>
<dbReference type="InterPro" id="IPR023393">
    <property type="entry name" value="START-like_dom_sf"/>
</dbReference>
<dbReference type="NCBIfam" id="NF047582">
    <property type="entry name" value="LIC13081_fam"/>
    <property type="match status" value="1"/>
</dbReference>
<gene>
    <name evidence="1" type="ORF">CH379_010445</name>
    <name evidence="2" type="ORF">CH379_02355</name>
</gene>
<accession>A0A2N0BFM0</accession>
<dbReference type="Gene3D" id="3.30.530.20">
    <property type="match status" value="1"/>
</dbReference>
<dbReference type="SUPFAM" id="SSF55961">
    <property type="entry name" value="Bet v1-like"/>
    <property type="match status" value="1"/>
</dbReference>
<name>A0A2N0BDF3_9LEPT</name>
<dbReference type="RefSeq" id="WP_100748345.1">
    <property type="nucleotide sequence ID" value="NZ_NPEF02000011.1"/>
</dbReference>
<reference evidence="1 3" key="2">
    <citation type="journal article" date="2018" name="Microb. Genom.">
        <title>Deciphering the unexplored Leptospira diversity from soils uncovers genomic evolution to virulence.</title>
        <authorList>
            <person name="Thibeaux R."/>
            <person name="Iraola G."/>
            <person name="Ferres I."/>
            <person name="Bierque E."/>
            <person name="Girault D."/>
            <person name="Soupe-Gilbert M.E."/>
            <person name="Picardeau M."/>
            <person name="Goarant C."/>
        </authorList>
    </citation>
    <scope>NUCLEOTIDE SEQUENCE [LARGE SCALE GENOMIC DNA]</scope>
    <source>
        <strain evidence="1 3">ATI7-C-A5</strain>
    </source>
</reference>
<organism evidence="2">
    <name type="scientific">Leptospira ellisii</name>
    <dbReference type="NCBI Taxonomy" id="2023197"/>
    <lineage>
        <taxon>Bacteria</taxon>
        <taxon>Pseudomonadati</taxon>
        <taxon>Spirochaetota</taxon>
        <taxon>Spirochaetia</taxon>
        <taxon>Leptospirales</taxon>
        <taxon>Leptospiraceae</taxon>
        <taxon>Leptospira</taxon>
    </lineage>
</organism>
<keyword evidence="3" id="KW-1185">Reference proteome</keyword>
<dbReference type="Proteomes" id="UP000232122">
    <property type="component" value="Unassembled WGS sequence"/>
</dbReference>
<evidence type="ECO:0000313" key="1">
    <source>
        <dbReference type="EMBL" id="MDV6236041.1"/>
    </source>
</evidence>
<sequence>MITTTVTFLVSHSLDESFRFVADFRNLTRWGDRIKLVNPLPAQNDPELPCFELLYSFGPFELKANYSATEWKTNSRMIMETSNSFLDLRDIYTFQKTDHGAKITFTNHSKLRFPYSSWERFFHAGIRARICKEMRQLQNCLYREGSKAPKHFHIIRN</sequence>
<proteinExistence type="predicted"/>
<dbReference type="EMBL" id="NPEF01000013">
    <property type="protein sequence ID" value="PJZ94505.1"/>
    <property type="molecule type" value="Genomic_DNA"/>
</dbReference>
<dbReference type="AlphaFoldDB" id="A0A2N0BDF3"/>
<dbReference type="EMBL" id="NPEF02000011">
    <property type="protein sequence ID" value="MDV6236041.1"/>
    <property type="molecule type" value="Genomic_DNA"/>
</dbReference>
<evidence type="ECO:0000313" key="3">
    <source>
        <dbReference type="Proteomes" id="UP000232122"/>
    </source>
</evidence>
<reference evidence="2" key="1">
    <citation type="submission" date="2017-07" db="EMBL/GenBank/DDBJ databases">
        <title>Leptospira spp. isolated from tropical soils.</title>
        <authorList>
            <person name="Thibeaux R."/>
            <person name="Iraola G."/>
            <person name="Ferres I."/>
            <person name="Bierque E."/>
            <person name="Girault D."/>
            <person name="Soupe-Gilbert M.-E."/>
            <person name="Picardeau M."/>
            <person name="Goarant C."/>
        </authorList>
    </citation>
    <scope>NUCLEOTIDE SEQUENCE [LARGE SCALE GENOMIC DNA]</scope>
    <source>
        <strain evidence="2">ATI7-C-A5</strain>
    </source>
</reference>
<comment type="caution">
    <text evidence="2">The sequence shown here is derived from an EMBL/GenBank/DDBJ whole genome shotgun (WGS) entry which is preliminary data.</text>
</comment>
<dbReference type="OrthoDB" id="326603at2"/>
<evidence type="ECO:0008006" key="4">
    <source>
        <dbReference type="Google" id="ProtNLM"/>
    </source>
</evidence>
<protein>
    <recommendedName>
        <fullName evidence="4">SRPBCC family protein</fullName>
    </recommendedName>
</protein>
<evidence type="ECO:0000313" key="2">
    <source>
        <dbReference type="EMBL" id="PJZ94505.1"/>
    </source>
</evidence>